<evidence type="ECO:0000256" key="2">
    <source>
        <dbReference type="ARBA" id="ARBA00022692"/>
    </source>
</evidence>
<keyword evidence="5 7" id="KW-0456">Lyase</keyword>
<evidence type="ECO:0000256" key="8">
    <source>
        <dbReference type="SAM" id="MobiDB-lite"/>
    </source>
</evidence>
<feature type="region of interest" description="Disordered" evidence="8">
    <location>
        <begin position="1"/>
        <end position="30"/>
    </location>
</feature>
<feature type="transmembrane region" description="Helical" evidence="7">
    <location>
        <begin position="39"/>
        <end position="61"/>
    </location>
</feature>
<evidence type="ECO:0000256" key="4">
    <source>
        <dbReference type="ARBA" id="ARBA00023136"/>
    </source>
</evidence>
<dbReference type="PANTHER" id="PTHR30518">
    <property type="entry name" value="ENDOLYTIC MUREIN TRANSGLYCOSYLASE"/>
    <property type="match status" value="1"/>
</dbReference>
<reference evidence="9 10" key="1">
    <citation type="submission" date="2021-06" db="EMBL/GenBank/DDBJ databases">
        <authorList>
            <person name="Sun Q."/>
            <person name="Li D."/>
        </authorList>
    </citation>
    <scope>NUCLEOTIDE SEQUENCE [LARGE SCALE GENOMIC DNA]</scope>
    <source>
        <strain evidence="9 10">MSJ-2</strain>
    </source>
</reference>
<dbReference type="InterPro" id="IPR003770">
    <property type="entry name" value="MLTG-like"/>
</dbReference>
<evidence type="ECO:0000256" key="3">
    <source>
        <dbReference type="ARBA" id="ARBA00022989"/>
    </source>
</evidence>
<accession>A0ABS6FAK5</accession>
<feature type="site" description="Important for catalytic activity" evidence="7">
    <location>
        <position position="261"/>
    </location>
</feature>
<comment type="caution">
    <text evidence="9">The sequence shown here is derived from an EMBL/GenBank/DDBJ whole genome shotgun (WGS) entry which is preliminary data.</text>
</comment>
<dbReference type="Proteomes" id="UP000787672">
    <property type="component" value="Unassembled WGS sequence"/>
</dbReference>
<keyword evidence="3 7" id="KW-1133">Transmembrane helix</keyword>
<protein>
    <recommendedName>
        <fullName evidence="7">Endolytic murein transglycosylase</fullName>
        <ecNumber evidence="7">4.2.2.29</ecNumber>
    </recommendedName>
    <alternativeName>
        <fullName evidence="7">Peptidoglycan lytic transglycosylase</fullName>
    </alternativeName>
    <alternativeName>
        <fullName evidence="7">Peptidoglycan polymerization terminase</fullName>
    </alternativeName>
</protein>
<evidence type="ECO:0000313" key="10">
    <source>
        <dbReference type="Proteomes" id="UP000787672"/>
    </source>
</evidence>
<organism evidence="9 10">
    <name type="scientific">Dysosmobacter acutus</name>
    <dbReference type="NCBI Taxonomy" id="2841504"/>
    <lineage>
        <taxon>Bacteria</taxon>
        <taxon>Bacillati</taxon>
        <taxon>Bacillota</taxon>
        <taxon>Clostridia</taxon>
        <taxon>Eubacteriales</taxon>
        <taxon>Oscillospiraceae</taxon>
        <taxon>Dysosmobacter</taxon>
    </lineage>
</organism>
<evidence type="ECO:0000256" key="5">
    <source>
        <dbReference type="ARBA" id="ARBA00023239"/>
    </source>
</evidence>
<dbReference type="EC" id="4.2.2.29" evidence="7"/>
<gene>
    <name evidence="7 9" type="primary">mltG</name>
    <name evidence="9" type="ORF">KQI82_10425</name>
</gene>
<evidence type="ECO:0000256" key="6">
    <source>
        <dbReference type="ARBA" id="ARBA00023316"/>
    </source>
</evidence>
<keyword evidence="6 7" id="KW-0961">Cell wall biogenesis/degradation</keyword>
<keyword evidence="2 7" id="KW-0812">Transmembrane</keyword>
<dbReference type="NCBIfam" id="TIGR00247">
    <property type="entry name" value="endolytic transglycosylase MltG"/>
    <property type="match status" value="1"/>
</dbReference>
<name>A0ABS6FAK5_9FIRM</name>
<dbReference type="EMBL" id="JAHLQN010000001">
    <property type="protein sequence ID" value="MBU5627323.1"/>
    <property type="molecule type" value="Genomic_DNA"/>
</dbReference>
<dbReference type="HAMAP" id="MF_02065">
    <property type="entry name" value="MltG"/>
    <property type="match status" value="1"/>
</dbReference>
<dbReference type="CDD" id="cd08010">
    <property type="entry name" value="MltG_like"/>
    <property type="match status" value="1"/>
</dbReference>
<comment type="catalytic activity">
    <reaction evidence="7">
        <text>a peptidoglycan chain = a peptidoglycan chain with N-acetyl-1,6-anhydromuramyl-[peptide] at the reducing end + a peptidoglycan chain with N-acetylglucosamine at the non-reducing end.</text>
        <dbReference type="EC" id="4.2.2.29"/>
    </reaction>
</comment>
<sequence>MGKQNDTTGWDAKQVRSQSDSYRQERQHPRRRGTRAANVVLYLLVVVLSSAILAGVGWLLANDLCSFNKEPVTTTIEVTADDTLGSVAGKLKDEGLIQYKWFFRLFAKVAGAEDSIGIGSYELNSDMDYRALIVAMKNGSGSLNTDTVRVTIPEGYTVRQIIQLLADNGVNTVDALTDAAQNYAFDYDFIDNQNLGDVSRLEGYLFPDTYDFYLNENPANALGRLIKNFNTKFDEQMRKQSEDSGYSMQQIVIIASLIEKETDGTDQSKIASVIYNRLADSGSHGTYRMLQIDASLLYGLPDHTGALTNEDLKADTPYNLYKYQGLPPTAIANPGLAALQAAVNPESTESYYYALGKDGKHHFFATLKEHQAFTSSDQYGG</sequence>
<keyword evidence="4 7" id="KW-0472">Membrane</keyword>
<dbReference type="RefSeq" id="WP_216632693.1">
    <property type="nucleotide sequence ID" value="NZ_JAHLQN010000001.1"/>
</dbReference>
<comment type="similarity">
    <text evidence="7">Belongs to the transglycosylase MltG family.</text>
</comment>
<dbReference type="Pfam" id="PF02618">
    <property type="entry name" value="YceG"/>
    <property type="match status" value="1"/>
</dbReference>
<evidence type="ECO:0000256" key="1">
    <source>
        <dbReference type="ARBA" id="ARBA00022475"/>
    </source>
</evidence>
<comment type="subcellular location">
    <subcellularLocation>
        <location evidence="7">Cell membrane</location>
        <topology evidence="7">Single-pass membrane protein</topology>
    </subcellularLocation>
</comment>
<comment type="function">
    <text evidence="7">Functions as a peptidoglycan terminase that cleaves nascent peptidoglycan strands endolytically to terminate their elongation.</text>
</comment>
<dbReference type="PANTHER" id="PTHR30518:SF2">
    <property type="entry name" value="ENDOLYTIC MUREIN TRANSGLYCOSYLASE"/>
    <property type="match status" value="1"/>
</dbReference>
<keyword evidence="1 7" id="KW-1003">Cell membrane</keyword>
<evidence type="ECO:0000256" key="7">
    <source>
        <dbReference type="HAMAP-Rule" id="MF_02065"/>
    </source>
</evidence>
<evidence type="ECO:0000313" key="9">
    <source>
        <dbReference type="EMBL" id="MBU5627323.1"/>
    </source>
</evidence>
<keyword evidence="10" id="KW-1185">Reference proteome</keyword>
<proteinExistence type="inferred from homology"/>